<dbReference type="Gene3D" id="1.10.10.10">
    <property type="entry name" value="Winged helix-like DNA-binding domain superfamily/Winged helix DNA-binding domain"/>
    <property type="match status" value="1"/>
</dbReference>
<dbReference type="Proteomes" id="UP000020103">
    <property type="component" value="Unassembled WGS sequence"/>
</dbReference>
<dbReference type="InterPro" id="IPR032710">
    <property type="entry name" value="NTF2-like_dom_sf"/>
</dbReference>
<dbReference type="InterPro" id="IPR052704">
    <property type="entry name" value="ECF_Sigma-70_Domain"/>
</dbReference>
<accession>A0A829PW38</accession>
<dbReference type="InterPro" id="IPR013325">
    <property type="entry name" value="RNA_pol_sigma_r2"/>
</dbReference>
<sequence length="323" mass="34709">MDLIEKFEAERPRLLSVAHRILGSRHDAEDAVQSAWIRAQSAAPNRVDNAPGWLTTVTARLCLDQLRARERHGEVPLTAEHISDTQFAADEEFLRREEVSRAVLVVLDELSPKQRVAYVLHDLFAVPFGDIAAVLDTTAVSAKKLASRARARLGAADPERAREVGSQLEIVEAFLSAARGGDIERLITLMAPDVIRTVDHTLIPSGAATLVRGAQAVAEETRSFTDRIAVAAILLIDGRVGAVIAPGGHPFALIRMDTDGRLVTRIDIAPYTSGDAALSLIATAGSKVSYSPGESGRRIDPRGSGLPEWITDAAAALLNGIRK</sequence>
<name>A0A829PW38_9MYCO</name>
<keyword evidence="6" id="KW-0804">Transcription</keyword>
<dbReference type="SUPFAM" id="SSF88659">
    <property type="entry name" value="Sigma3 and sigma4 domains of RNA polymerase sigma factors"/>
    <property type="match status" value="1"/>
</dbReference>
<feature type="domain" description="RNA polymerase sigma-70 region 2" evidence="7">
    <location>
        <begin position="7"/>
        <end position="71"/>
    </location>
</feature>
<comment type="subunit">
    <text evidence="2">Interacts transiently with the RNA polymerase catalytic core formed by RpoA, RpoB, RpoC and RpoZ (2 alpha, 1 beta, 1 beta' and 1 omega subunit) to form the RNA polymerase holoenzyme that can initiate transcription.</text>
</comment>
<keyword evidence="5" id="KW-0238">DNA-binding</keyword>
<evidence type="ECO:0000259" key="7">
    <source>
        <dbReference type="Pfam" id="PF04542"/>
    </source>
</evidence>
<dbReference type="EMBL" id="JAOF01000001">
    <property type="protein sequence ID" value="EUA44752.1"/>
    <property type="molecule type" value="Genomic_DNA"/>
</dbReference>
<dbReference type="PANTHER" id="PTHR30173">
    <property type="entry name" value="SIGMA 19 FACTOR"/>
    <property type="match status" value="1"/>
</dbReference>
<dbReference type="GO" id="GO:0006352">
    <property type="term" value="P:DNA-templated transcription initiation"/>
    <property type="evidence" value="ECO:0007669"/>
    <property type="project" value="InterPro"/>
</dbReference>
<dbReference type="PANTHER" id="PTHR30173:SF43">
    <property type="entry name" value="ECF RNA POLYMERASE SIGMA FACTOR SIGI-RELATED"/>
    <property type="match status" value="1"/>
</dbReference>
<dbReference type="InterPro" id="IPR013324">
    <property type="entry name" value="RNA_pol_sigma_r3/r4-like"/>
</dbReference>
<organism evidence="9 10">
    <name type="scientific">Mycobacteroides abscessus 21</name>
    <dbReference type="NCBI Taxonomy" id="1299324"/>
    <lineage>
        <taxon>Bacteria</taxon>
        <taxon>Bacillati</taxon>
        <taxon>Actinomycetota</taxon>
        <taxon>Actinomycetes</taxon>
        <taxon>Mycobacteriales</taxon>
        <taxon>Mycobacteriaceae</taxon>
        <taxon>Mycobacteroides</taxon>
        <taxon>Mycobacteroides abscessus</taxon>
    </lineage>
</organism>
<reference evidence="9 10" key="1">
    <citation type="submission" date="2013-12" db="EMBL/GenBank/DDBJ databases">
        <authorList>
            <person name="Madinger N."/>
            <person name="Lenaerts A."/>
            <person name="Ordway D."/>
            <person name="DeGroote M.A."/>
            <person name="Parker T."/>
            <person name="Sizemore C."/>
            <person name="Tallon L.J."/>
            <person name="Sadzewicz L.K."/>
            <person name="Sengamalay N."/>
            <person name="Fraser C.M."/>
            <person name="Hine E."/>
            <person name="Shefchek K.A."/>
            <person name="Das S.P."/>
            <person name="Tettelin H."/>
        </authorList>
    </citation>
    <scope>NUCLEOTIDE SEQUENCE [LARGE SCALE GENOMIC DNA]</scope>
    <source>
        <strain evidence="9 10">21</strain>
    </source>
</reference>
<evidence type="ECO:0000256" key="6">
    <source>
        <dbReference type="ARBA" id="ARBA00023163"/>
    </source>
</evidence>
<proteinExistence type="inferred from homology"/>
<gene>
    <name evidence="9" type="ORF">I543_5084</name>
</gene>
<evidence type="ECO:0000256" key="2">
    <source>
        <dbReference type="ARBA" id="ARBA00011344"/>
    </source>
</evidence>
<dbReference type="AlphaFoldDB" id="A0A829PW38"/>
<dbReference type="Gene3D" id="3.10.450.50">
    <property type="match status" value="1"/>
</dbReference>
<keyword evidence="4" id="KW-0731">Sigma factor</keyword>
<dbReference type="InterPro" id="IPR013249">
    <property type="entry name" value="RNA_pol_sigma70_r4_t2"/>
</dbReference>
<dbReference type="Gene3D" id="1.10.1740.10">
    <property type="match status" value="1"/>
</dbReference>
<dbReference type="InterPro" id="IPR014284">
    <property type="entry name" value="RNA_pol_sigma-70_dom"/>
</dbReference>
<keyword evidence="3" id="KW-0805">Transcription regulation</keyword>
<comment type="similarity">
    <text evidence="1">Belongs to the sigma-70 factor family. ECF subfamily.</text>
</comment>
<evidence type="ECO:0000313" key="9">
    <source>
        <dbReference type="EMBL" id="EUA44752.1"/>
    </source>
</evidence>
<dbReference type="Pfam" id="PF08281">
    <property type="entry name" value="Sigma70_r4_2"/>
    <property type="match status" value="1"/>
</dbReference>
<dbReference type="InterPro" id="IPR036388">
    <property type="entry name" value="WH-like_DNA-bd_sf"/>
</dbReference>
<evidence type="ECO:0000256" key="1">
    <source>
        <dbReference type="ARBA" id="ARBA00010641"/>
    </source>
</evidence>
<dbReference type="SUPFAM" id="SSF54427">
    <property type="entry name" value="NTF2-like"/>
    <property type="match status" value="1"/>
</dbReference>
<evidence type="ECO:0000256" key="4">
    <source>
        <dbReference type="ARBA" id="ARBA00023082"/>
    </source>
</evidence>
<evidence type="ECO:0000256" key="5">
    <source>
        <dbReference type="ARBA" id="ARBA00023125"/>
    </source>
</evidence>
<dbReference type="SUPFAM" id="SSF88946">
    <property type="entry name" value="Sigma2 domain of RNA polymerase sigma factors"/>
    <property type="match status" value="1"/>
</dbReference>
<evidence type="ECO:0000259" key="8">
    <source>
        <dbReference type="Pfam" id="PF08281"/>
    </source>
</evidence>
<evidence type="ECO:0000313" key="10">
    <source>
        <dbReference type="Proteomes" id="UP000020103"/>
    </source>
</evidence>
<dbReference type="NCBIfam" id="TIGR02937">
    <property type="entry name" value="sigma70-ECF"/>
    <property type="match status" value="1"/>
</dbReference>
<evidence type="ECO:0000256" key="3">
    <source>
        <dbReference type="ARBA" id="ARBA00023015"/>
    </source>
</evidence>
<dbReference type="InterPro" id="IPR007627">
    <property type="entry name" value="RNA_pol_sigma70_r2"/>
</dbReference>
<comment type="caution">
    <text evidence="9">The sequence shown here is derived from an EMBL/GenBank/DDBJ whole genome shotgun (WGS) entry which is preliminary data.</text>
</comment>
<dbReference type="GO" id="GO:0016987">
    <property type="term" value="F:sigma factor activity"/>
    <property type="evidence" value="ECO:0007669"/>
    <property type="project" value="UniProtKB-KW"/>
</dbReference>
<protein>
    <submittedName>
        <fullName evidence="9">RNA polymerase sigma factor, sigma-70 family protein</fullName>
    </submittedName>
</protein>
<dbReference type="Pfam" id="PF04542">
    <property type="entry name" value="Sigma70_r2"/>
    <property type="match status" value="1"/>
</dbReference>
<feature type="domain" description="RNA polymerase sigma factor 70 region 4 type 2" evidence="8">
    <location>
        <begin position="101"/>
        <end position="153"/>
    </location>
</feature>
<dbReference type="GO" id="GO:0003677">
    <property type="term" value="F:DNA binding"/>
    <property type="evidence" value="ECO:0007669"/>
    <property type="project" value="UniProtKB-KW"/>
</dbReference>